<keyword evidence="3 5" id="KW-0378">Hydrolase</keyword>
<dbReference type="SUPFAM" id="SSF51445">
    <property type="entry name" value="(Trans)glycosidases"/>
    <property type="match status" value="1"/>
</dbReference>
<dbReference type="Proteomes" id="UP000193920">
    <property type="component" value="Unassembled WGS sequence"/>
</dbReference>
<feature type="signal peptide" evidence="6">
    <location>
        <begin position="1"/>
        <end position="19"/>
    </location>
</feature>
<dbReference type="GO" id="GO:0009986">
    <property type="term" value="C:cell surface"/>
    <property type="evidence" value="ECO:0007669"/>
    <property type="project" value="TreeGrafter"/>
</dbReference>
<dbReference type="InterPro" id="IPR018087">
    <property type="entry name" value="Glyco_hydro_5_CS"/>
</dbReference>
<dbReference type="AlphaFoldDB" id="A0A1Y2FT82"/>
<dbReference type="GO" id="GO:0009251">
    <property type="term" value="P:glucan catabolic process"/>
    <property type="evidence" value="ECO:0007669"/>
    <property type="project" value="TreeGrafter"/>
</dbReference>
<dbReference type="InterPro" id="IPR001547">
    <property type="entry name" value="Glyco_hydro_5"/>
</dbReference>
<reference evidence="8 9" key="1">
    <citation type="submission" date="2016-08" db="EMBL/GenBank/DDBJ databases">
        <title>A Parts List for Fungal Cellulosomes Revealed by Comparative Genomics.</title>
        <authorList>
            <consortium name="DOE Joint Genome Institute"/>
            <person name="Haitjema C.H."/>
            <person name="Gilmore S.P."/>
            <person name="Henske J.K."/>
            <person name="Solomon K.V."/>
            <person name="De Groot R."/>
            <person name="Kuo A."/>
            <person name="Mondo S.J."/>
            <person name="Salamov A.A."/>
            <person name="Labutti K."/>
            <person name="Zhao Z."/>
            <person name="Chiniquy J."/>
            <person name="Barry K."/>
            <person name="Brewer H.M."/>
            <person name="Purvine S.O."/>
            <person name="Wright A.T."/>
            <person name="Boxma B."/>
            <person name="Van Alen T."/>
            <person name="Hackstein J.H."/>
            <person name="Baker S.E."/>
            <person name="Grigoriev I.V."/>
            <person name="O'Malley M.A."/>
        </authorList>
    </citation>
    <scope>NUCLEOTIDE SEQUENCE [LARGE SCALE GENOMIC DNA]</scope>
    <source>
        <strain evidence="8 9">G1</strain>
    </source>
</reference>
<evidence type="ECO:0000256" key="6">
    <source>
        <dbReference type="SAM" id="SignalP"/>
    </source>
</evidence>
<dbReference type="InterPro" id="IPR050386">
    <property type="entry name" value="Glycosyl_hydrolase_5"/>
</dbReference>
<dbReference type="STRING" id="1754190.A0A1Y2FT82"/>
<dbReference type="PANTHER" id="PTHR31297:SF17">
    <property type="entry name" value="ENDOGLUCANASE"/>
    <property type="match status" value="1"/>
</dbReference>
<dbReference type="GO" id="GO:0005576">
    <property type="term" value="C:extracellular region"/>
    <property type="evidence" value="ECO:0007669"/>
    <property type="project" value="TreeGrafter"/>
</dbReference>
<dbReference type="InterPro" id="IPR017853">
    <property type="entry name" value="GH"/>
</dbReference>
<keyword evidence="4 5" id="KW-0326">Glycosidase</keyword>
<feature type="domain" description="Glycoside hydrolase family 5" evidence="7">
    <location>
        <begin position="66"/>
        <end position="219"/>
    </location>
</feature>
<evidence type="ECO:0000256" key="1">
    <source>
        <dbReference type="ARBA" id="ARBA00005641"/>
    </source>
</evidence>
<dbReference type="EMBL" id="MCOG01000001">
    <property type="protein sequence ID" value="ORY87221.1"/>
    <property type="molecule type" value="Genomic_DNA"/>
</dbReference>
<evidence type="ECO:0000313" key="9">
    <source>
        <dbReference type="Proteomes" id="UP000193920"/>
    </source>
</evidence>
<feature type="chain" id="PRO_5012327546" evidence="6">
    <location>
        <begin position="20"/>
        <end position="352"/>
    </location>
</feature>
<dbReference type="Gene3D" id="3.20.20.80">
    <property type="entry name" value="Glycosidases"/>
    <property type="match status" value="1"/>
</dbReference>
<dbReference type="PANTHER" id="PTHR31297">
    <property type="entry name" value="GLUCAN ENDO-1,6-BETA-GLUCOSIDASE B"/>
    <property type="match status" value="1"/>
</dbReference>
<dbReference type="OrthoDB" id="412536at2759"/>
<evidence type="ECO:0000259" key="7">
    <source>
        <dbReference type="Pfam" id="PF00150"/>
    </source>
</evidence>
<dbReference type="Pfam" id="PF00150">
    <property type="entry name" value="Cellulase"/>
    <property type="match status" value="2"/>
</dbReference>
<evidence type="ECO:0000256" key="4">
    <source>
        <dbReference type="ARBA" id="ARBA00023295"/>
    </source>
</evidence>
<keyword evidence="9" id="KW-1185">Reference proteome</keyword>
<sequence length="352" mass="41392">MKSMNILLVVFFAITSSNAFAINKRYFRDITPKQLLNEINFGYNLGNTMESKDKSLFNTPEYDVTAETRWGNVKTHEGIFTTLMDNKFNIFRIPTTWSGHFDEAPDYKIHDVWMKRVREIVDYAYNNGAYVILNTQHETWMDTYYHNYENAKNITEKLWTQIAEEFKDYDEHLIFESFNEPRMGGSPVEWKGGNEEGRDVVNKLNNDFVKIVRKTGGNNSKQGNDKVIADIHAYLPYDFALNPGPGFNTYFTEEGQEVLDLCLERIKERFFDNNEPVILGEFGCQHRNNLEERIRWTEYYVRQATALGIRQLWWDNGIIKREGERLGLLDQIIDDEIDENENIEKVDSQFED</sequence>
<dbReference type="PROSITE" id="PS00659">
    <property type="entry name" value="GLYCOSYL_HYDROL_F5"/>
    <property type="match status" value="1"/>
</dbReference>
<protein>
    <submittedName>
        <fullName evidence="8">Endoglucanase</fullName>
    </submittedName>
</protein>
<evidence type="ECO:0000313" key="8">
    <source>
        <dbReference type="EMBL" id="ORY87221.1"/>
    </source>
</evidence>
<keyword evidence="2 6" id="KW-0732">Signal</keyword>
<feature type="domain" description="Glycoside hydrolase family 5" evidence="7">
    <location>
        <begin position="223"/>
        <end position="317"/>
    </location>
</feature>
<proteinExistence type="inferred from homology"/>
<comment type="similarity">
    <text evidence="1 5">Belongs to the glycosyl hydrolase 5 (cellulase A) family.</text>
</comment>
<accession>A0A1Y2FT82</accession>
<name>A0A1Y2FT82_9FUNG</name>
<gene>
    <name evidence="8" type="ORF">LY90DRAFT_498477</name>
</gene>
<evidence type="ECO:0000256" key="5">
    <source>
        <dbReference type="RuleBase" id="RU361153"/>
    </source>
</evidence>
<evidence type="ECO:0000256" key="3">
    <source>
        <dbReference type="ARBA" id="ARBA00022801"/>
    </source>
</evidence>
<dbReference type="GO" id="GO:0008422">
    <property type="term" value="F:beta-glucosidase activity"/>
    <property type="evidence" value="ECO:0007669"/>
    <property type="project" value="TreeGrafter"/>
</dbReference>
<organism evidence="8 9">
    <name type="scientific">Neocallimastix californiae</name>
    <dbReference type="NCBI Taxonomy" id="1754190"/>
    <lineage>
        <taxon>Eukaryota</taxon>
        <taxon>Fungi</taxon>
        <taxon>Fungi incertae sedis</taxon>
        <taxon>Chytridiomycota</taxon>
        <taxon>Chytridiomycota incertae sedis</taxon>
        <taxon>Neocallimastigomycetes</taxon>
        <taxon>Neocallimastigales</taxon>
        <taxon>Neocallimastigaceae</taxon>
        <taxon>Neocallimastix</taxon>
    </lineage>
</organism>
<comment type="caution">
    <text evidence="8">The sequence shown here is derived from an EMBL/GenBank/DDBJ whole genome shotgun (WGS) entry which is preliminary data.</text>
</comment>
<evidence type="ECO:0000256" key="2">
    <source>
        <dbReference type="ARBA" id="ARBA00022729"/>
    </source>
</evidence>